<feature type="region of interest" description="Disordered" evidence="1">
    <location>
        <begin position="75"/>
        <end position="96"/>
    </location>
</feature>
<dbReference type="PANTHER" id="PTHR35726:SF5">
    <property type="match status" value="1"/>
</dbReference>
<sequence>MDGSCYIMVEETADSDTSFEFCDERSFSYHQDHDDNDAESSNCNTGDIYKDLEANWDDDLLVPLLAKEQEASISGVGVDHFTPEEEEEVEVEEEEGNKWWSKEMMMMMEDKLFWEMCIAFGYP</sequence>
<protein>
    <submittedName>
        <fullName evidence="2">Uncharacterized protein</fullName>
    </submittedName>
</protein>
<dbReference type="Proteomes" id="UP000694240">
    <property type="component" value="Chromosome 11"/>
</dbReference>
<keyword evidence="3" id="KW-1185">Reference proteome</keyword>
<evidence type="ECO:0000313" key="3">
    <source>
        <dbReference type="Proteomes" id="UP000694240"/>
    </source>
</evidence>
<dbReference type="AlphaFoldDB" id="A0A8T1YXW3"/>
<evidence type="ECO:0000313" key="2">
    <source>
        <dbReference type="EMBL" id="KAG7551154.1"/>
    </source>
</evidence>
<reference evidence="2 3" key="1">
    <citation type="submission" date="2020-12" db="EMBL/GenBank/DDBJ databases">
        <title>Concerted genomic and epigenomic changes stabilize Arabidopsis allopolyploids.</title>
        <authorList>
            <person name="Chen Z."/>
        </authorList>
    </citation>
    <scope>NUCLEOTIDE SEQUENCE [LARGE SCALE GENOMIC DNA]</scope>
    <source>
        <strain evidence="2">Allo738</strain>
        <tissue evidence="2">Leaf</tissue>
    </source>
</reference>
<feature type="compositionally biased region" description="Acidic residues" evidence="1">
    <location>
        <begin position="84"/>
        <end position="95"/>
    </location>
</feature>
<dbReference type="EMBL" id="JAEFBK010000011">
    <property type="protein sequence ID" value="KAG7551154.1"/>
    <property type="molecule type" value="Genomic_DNA"/>
</dbReference>
<evidence type="ECO:0000256" key="1">
    <source>
        <dbReference type="SAM" id="MobiDB-lite"/>
    </source>
</evidence>
<dbReference type="PANTHER" id="PTHR35726">
    <property type="entry name" value="GLUTAMIC ACID-RICH PROTEIN-LIKE"/>
    <property type="match status" value="1"/>
</dbReference>
<accession>A0A8T1YXW3</accession>
<comment type="caution">
    <text evidence="2">The sequence shown here is derived from an EMBL/GenBank/DDBJ whole genome shotgun (WGS) entry which is preliminary data.</text>
</comment>
<proteinExistence type="predicted"/>
<gene>
    <name evidence="2" type="ORF">ISN45_Aa06g018560</name>
</gene>
<name>A0A8T1YXW3_9BRAS</name>
<organism evidence="2 3">
    <name type="scientific">Arabidopsis thaliana x Arabidopsis arenosa</name>
    <dbReference type="NCBI Taxonomy" id="1240361"/>
    <lineage>
        <taxon>Eukaryota</taxon>
        <taxon>Viridiplantae</taxon>
        <taxon>Streptophyta</taxon>
        <taxon>Embryophyta</taxon>
        <taxon>Tracheophyta</taxon>
        <taxon>Spermatophyta</taxon>
        <taxon>Magnoliopsida</taxon>
        <taxon>eudicotyledons</taxon>
        <taxon>Gunneridae</taxon>
        <taxon>Pentapetalae</taxon>
        <taxon>rosids</taxon>
        <taxon>malvids</taxon>
        <taxon>Brassicales</taxon>
        <taxon>Brassicaceae</taxon>
        <taxon>Camelineae</taxon>
        <taxon>Arabidopsis</taxon>
    </lineage>
</organism>